<dbReference type="Gene3D" id="1.10.510.10">
    <property type="entry name" value="Transferase(Phosphotransferase) domain 1"/>
    <property type="match status" value="1"/>
</dbReference>
<comment type="catalytic activity">
    <reaction evidence="7">
        <text>L-threonyl-[protein] + ATP = O-phospho-L-threonyl-[protein] + ADP + H(+)</text>
        <dbReference type="Rhea" id="RHEA:46608"/>
        <dbReference type="Rhea" id="RHEA-COMP:11060"/>
        <dbReference type="Rhea" id="RHEA-COMP:11605"/>
        <dbReference type="ChEBI" id="CHEBI:15378"/>
        <dbReference type="ChEBI" id="CHEBI:30013"/>
        <dbReference type="ChEBI" id="CHEBI:30616"/>
        <dbReference type="ChEBI" id="CHEBI:61977"/>
        <dbReference type="ChEBI" id="CHEBI:456216"/>
        <dbReference type="EC" id="2.7.11.1"/>
    </reaction>
</comment>
<dbReference type="GO" id="GO:0005634">
    <property type="term" value="C:nucleus"/>
    <property type="evidence" value="ECO:0007669"/>
    <property type="project" value="TreeGrafter"/>
</dbReference>
<dbReference type="InterPro" id="IPR024604">
    <property type="entry name" value="GSG2_C"/>
</dbReference>
<dbReference type="AlphaFoldDB" id="L7JZK2"/>
<dbReference type="GO" id="GO:0035556">
    <property type="term" value="P:intracellular signal transduction"/>
    <property type="evidence" value="ECO:0007669"/>
    <property type="project" value="TreeGrafter"/>
</dbReference>
<proteinExistence type="predicted"/>
<dbReference type="STRING" id="72359.L7JZK2"/>
<feature type="region of interest" description="Disordered" evidence="9">
    <location>
        <begin position="159"/>
        <end position="260"/>
    </location>
</feature>
<dbReference type="PROSITE" id="PS50011">
    <property type="entry name" value="PROTEIN_KINASE_DOM"/>
    <property type="match status" value="1"/>
</dbReference>
<dbReference type="Proteomes" id="UP000011185">
    <property type="component" value="Unassembled WGS sequence"/>
</dbReference>
<dbReference type="OMA" id="HCIAMNE"/>
<feature type="compositionally biased region" description="Gly residues" evidence="9">
    <location>
        <begin position="159"/>
        <end position="171"/>
    </location>
</feature>
<evidence type="ECO:0000256" key="5">
    <source>
        <dbReference type="ARBA" id="ARBA00022777"/>
    </source>
</evidence>
<name>L7JZK2_TRAHO</name>
<dbReference type="GO" id="GO:0000278">
    <property type="term" value="P:mitotic cell cycle"/>
    <property type="evidence" value="ECO:0007669"/>
    <property type="project" value="TreeGrafter"/>
</dbReference>
<dbReference type="PANTHER" id="PTHR24419:SF18">
    <property type="entry name" value="SERINE_THREONINE-PROTEIN KINASE HASPIN"/>
    <property type="match status" value="1"/>
</dbReference>
<comment type="catalytic activity">
    <reaction evidence="8">
        <text>L-seryl-[protein] + ATP = O-phospho-L-seryl-[protein] + ADP + H(+)</text>
        <dbReference type="Rhea" id="RHEA:17989"/>
        <dbReference type="Rhea" id="RHEA-COMP:9863"/>
        <dbReference type="Rhea" id="RHEA-COMP:11604"/>
        <dbReference type="ChEBI" id="CHEBI:15378"/>
        <dbReference type="ChEBI" id="CHEBI:29999"/>
        <dbReference type="ChEBI" id="CHEBI:30616"/>
        <dbReference type="ChEBI" id="CHEBI:83421"/>
        <dbReference type="ChEBI" id="CHEBI:456216"/>
        <dbReference type="EC" id="2.7.11.1"/>
    </reaction>
</comment>
<dbReference type="GO" id="GO:0106310">
    <property type="term" value="F:protein serine kinase activity"/>
    <property type="evidence" value="ECO:0007669"/>
    <property type="project" value="RHEA"/>
</dbReference>
<dbReference type="OrthoDB" id="5327538at2759"/>
<evidence type="ECO:0000313" key="12">
    <source>
        <dbReference type="Proteomes" id="UP000011185"/>
    </source>
</evidence>
<evidence type="ECO:0000256" key="8">
    <source>
        <dbReference type="ARBA" id="ARBA00048679"/>
    </source>
</evidence>
<dbReference type="EMBL" id="JH993845">
    <property type="protein sequence ID" value="ELQ76481.1"/>
    <property type="molecule type" value="Genomic_DNA"/>
</dbReference>
<organism evidence="11 12">
    <name type="scientific">Trachipleistophora hominis</name>
    <name type="common">Microsporidian parasite</name>
    <dbReference type="NCBI Taxonomy" id="72359"/>
    <lineage>
        <taxon>Eukaryota</taxon>
        <taxon>Fungi</taxon>
        <taxon>Fungi incertae sedis</taxon>
        <taxon>Microsporidia</taxon>
        <taxon>Pleistophoridae</taxon>
        <taxon>Trachipleistophora</taxon>
    </lineage>
</organism>
<dbReference type="EC" id="2.7.11.1" evidence="1"/>
<feature type="domain" description="Protein kinase" evidence="10">
    <location>
        <begin position="629"/>
        <end position="919"/>
    </location>
</feature>
<evidence type="ECO:0000256" key="2">
    <source>
        <dbReference type="ARBA" id="ARBA00022527"/>
    </source>
</evidence>
<feature type="compositionally biased region" description="Gly residues" evidence="9">
    <location>
        <begin position="185"/>
        <end position="194"/>
    </location>
</feature>
<dbReference type="Pfam" id="PF12330">
    <property type="entry name" value="Haspin_kinase"/>
    <property type="match status" value="1"/>
</dbReference>
<keyword evidence="2" id="KW-0723">Serine/threonine-protein kinase</keyword>
<dbReference type="SMART" id="SM00220">
    <property type="entry name" value="S_TKc"/>
    <property type="match status" value="1"/>
</dbReference>
<dbReference type="InterPro" id="IPR011009">
    <property type="entry name" value="Kinase-like_dom_sf"/>
</dbReference>
<dbReference type="SMART" id="SM01331">
    <property type="entry name" value="DUF3635"/>
    <property type="match status" value="1"/>
</dbReference>
<feature type="compositionally biased region" description="Polar residues" evidence="9">
    <location>
        <begin position="308"/>
        <end position="324"/>
    </location>
</feature>
<sequence length="919" mass="105623">MNIFNLSKEIINSPILNKMVKDPSFNKITKMEHNKIENTSCLFEKIRNDYQQKKKNKSYIQSTLFSEGIQQLLMSIISDNRDREDEEDSNVDNFEFCSFDHFKRQFRGENEKECDFFGSLSFEKSVVLEGAGVVDEIGDEGSFERSVVLHGDERRASLGGQGVSGGLGVSGSQGVSLGSRERSLGGQGVPGGQGMFLTRDERRISSNERRRSSDEQTTICMTNNERILGTRNDQQSFRTGSEQNDVNYGEDESRENGRIADDDKHYKNILDHKQWISNDLNRWQSKGCFTYTVQPAPPNNPFNRRINDQNTTNGSISADQSFSDKNIKQSKNVHERINTMQHSPSSCRRVVSVRLKRTLREEDGSVKVYKNKKMRLSAVRKAAADEHADECVFGDERRSTGRRVLKVVSARSLKIKLKVSDGGRKTVFGGECLGPADTCGEKRTLRNKLFNLRREELFLNRKLTVNSSQNNDVLSKHEQANGSLRKFTFGKDHGRGIFSTFDQLQGREAILSEFKKQNSTAILSGFNKEDRVGRGPVVHNEFNTRPRVFKKQGIFLKESRPKRRKSLKINIKRDRKKYQIEFKDDSSILSSNDKCPDENVPCRVEKMLSEAELVNILAPKTRYFSAMNFKGVKKIAEASFSDVYRFKDKIYKIIPFTEYYTKEEFLREVYVLRTLQNEKYVIKLRNFFVCKGAYNQHLHAAWDAYARDHKSENKRPNSDGKNGEYGCLVMDDAGTDLENYQFKKMSDILLFLKIIIECLSVLEFKYQFEHRDLHWGNILIQHNNMRNDSLCAFSENVRNSNLSGHFVPEDSAPFKVSIIDFGLSRFSTDHGVVYKDLSPEKELFQGTGDEQYDVYRQMKRICCNDWSKFNPITNVLWLKYLVGKLRHKGLSEKMCNMVMRMVVSSGSATELAQQMQSIL</sequence>
<dbReference type="PANTHER" id="PTHR24419">
    <property type="entry name" value="INTERLEUKIN-1 RECEPTOR-ASSOCIATED KINASE"/>
    <property type="match status" value="1"/>
</dbReference>
<evidence type="ECO:0000256" key="4">
    <source>
        <dbReference type="ARBA" id="ARBA00022741"/>
    </source>
</evidence>
<dbReference type="GO" id="GO:0005737">
    <property type="term" value="C:cytoplasm"/>
    <property type="evidence" value="ECO:0007669"/>
    <property type="project" value="TreeGrafter"/>
</dbReference>
<keyword evidence="3 11" id="KW-0808">Transferase</keyword>
<protein>
    <recommendedName>
        <fullName evidence="1">non-specific serine/threonine protein kinase</fullName>
        <ecNumber evidence="1">2.7.11.1</ecNumber>
    </recommendedName>
</protein>
<dbReference type="InterPro" id="IPR000719">
    <property type="entry name" value="Prot_kinase_dom"/>
</dbReference>
<dbReference type="GO" id="GO:0072354">
    <property type="term" value="F:histone H3T3 kinase activity"/>
    <property type="evidence" value="ECO:0007669"/>
    <property type="project" value="TreeGrafter"/>
</dbReference>
<dbReference type="Gene3D" id="3.30.200.20">
    <property type="entry name" value="Phosphorylase Kinase, domain 1"/>
    <property type="match status" value="1"/>
</dbReference>
<keyword evidence="12" id="KW-1185">Reference proteome</keyword>
<reference evidence="11 12" key="1">
    <citation type="journal article" date="2012" name="PLoS Pathog.">
        <title>The genome of the obligate intracellular parasite Trachipleistophora hominis: new insights into microsporidian genome dynamics and reductive evolution.</title>
        <authorList>
            <person name="Heinz E."/>
            <person name="Williams T.A."/>
            <person name="Nakjang S."/>
            <person name="Noel C.J."/>
            <person name="Swan D.C."/>
            <person name="Goldberg A.V."/>
            <person name="Harris S.R."/>
            <person name="Weinmaier T."/>
            <person name="Markert S."/>
            <person name="Becher D."/>
            <person name="Bernhardt J."/>
            <person name="Dagan T."/>
            <person name="Hacker C."/>
            <person name="Lucocq J.M."/>
            <person name="Schweder T."/>
            <person name="Rattei T."/>
            <person name="Hall N."/>
            <person name="Hirt R.P."/>
            <person name="Embley T.M."/>
        </authorList>
    </citation>
    <scope>NUCLEOTIDE SEQUENCE [LARGE SCALE GENOMIC DNA]</scope>
</reference>
<dbReference type="HOGENOM" id="CLU_326028_0_0_1"/>
<evidence type="ECO:0000313" key="11">
    <source>
        <dbReference type="EMBL" id="ELQ76481.1"/>
    </source>
</evidence>
<keyword evidence="6" id="KW-0067">ATP-binding</keyword>
<feature type="compositionally biased region" description="Polar residues" evidence="9">
    <location>
        <begin position="216"/>
        <end position="246"/>
    </location>
</feature>
<accession>L7JZK2</accession>
<keyword evidence="5 11" id="KW-0418">Kinase</keyword>
<dbReference type="InParanoid" id="L7JZK2"/>
<dbReference type="GO" id="GO:0005524">
    <property type="term" value="F:ATP binding"/>
    <property type="evidence" value="ECO:0007669"/>
    <property type="project" value="UniProtKB-KW"/>
</dbReference>
<dbReference type="VEuPathDB" id="MicrosporidiaDB:THOM_0508"/>
<evidence type="ECO:0000256" key="7">
    <source>
        <dbReference type="ARBA" id="ARBA00047899"/>
    </source>
</evidence>
<feature type="region of interest" description="Disordered" evidence="9">
    <location>
        <begin position="295"/>
        <end position="326"/>
    </location>
</feature>
<evidence type="ECO:0000259" key="10">
    <source>
        <dbReference type="PROSITE" id="PS50011"/>
    </source>
</evidence>
<keyword evidence="4" id="KW-0547">Nucleotide-binding</keyword>
<dbReference type="SUPFAM" id="SSF56112">
    <property type="entry name" value="Protein kinase-like (PK-like)"/>
    <property type="match status" value="1"/>
</dbReference>
<evidence type="ECO:0000256" key="1">
    <source>
        <dbReference type="ARBA" id="ARBA00012513"/>
    </source>
</evidence>
<evidence type="ECO:0000256" key="3">
    <source>
        <dbReference type="ARBA" id="ARBA00022679"/>
    </source>
</evidence>
<evidence type="ECO:0000256" key="6">
    <source>
        <dbReference type="ARBA" id="ARBA00022840"/>
    </source>
</evidence>
<evidence type="ECO:0000256" key="9">
    <source>
        <dbReference type="SAM" id="MobiDB-lite"/>
    </source>
</evidence>
<gene>
    <name evidence="11" type="ORF">THOM_0508</name>
</gene>
<feature type="compositionally biased region" description="Basic and acidic residues" evidence="9">
    <location>
        <begin position="198"/>
        <end position="214"/>
    </location>
</feature>